<dbReference type="RefSeq" id="WP_250340148.1">
    <property type="nucleotide sequence ID" value="NZ_CP063231.1"/>
</dbReference>
<keyword evidence="2" id="KW-1185">Reference proteome</keyword>
<proteinExistence type="predicted"/>
<protein>
    <submittedName>
        <fullName evidence="1">Uncharacterized protein</fullName>
    </submittedName>
</protein>
<name>A0ABY4TA82_9GAMM</name>
<dbReference type="EMBL" id="CP063231">
    <property type="protein sequence ID" value="URL59626.1"/>
    <property type="molecule type" value="Genomic_DNA"/>
</dbReference>
<dbReference type="Proteomes" id="UP001056681">
    <property type="component" value="Chromosome"/>
</dbReference>
<organism evidence="1 2">
    <name type="scientific">Luteibacter flocculans</name>
    <dbReference type="NCBI Taxonomy" id="2780091"/>
    <lineage>
        <taxon>Bacteria</taxon>
        <taxon>Pseudomonadati</taxon>
        <taxon>Pseudomonadota</taxon>
        <taxon>Gammaproteobacteria</taxon>
        <taxon>Lysobacterales</taxon>
        <taxon>Rhodanobacteraceae</taxon>
        <taxon>Luteibacter</taxon>
    </lineage>
</organism>
<evidence type="ECO:0000313" key="1">
    <source>
        <dbReference type="EMBL" id="URL59626.1"/>
    </source>
</evidence>
<evidence type="ECO:0000313" key="2">
    <source>
        <dbReference type="Proteomes" id="UP001056681"/>
    </source>
</evidence>
<accession>A0ABY4TA82</accession>
<gene>
    <name evidence="1" type="ORF">IM816_05885</name>
</gene>
<sequence>MADPIFPAALPAVRVGDGYGYQPVSPFARTNMDSGLARQRRRFVSVPTTVTAKLRLTTTQLGTFESFFWNDLNAGVSWFVVPLVNGRGMNSVRARITEAPATAGTESPDVWDVSLKLETLSLPVAS</sequence>
<reference evidence="1" key="1">
    <citation type="submission" date="2020-10" db="EMBL/GenBank/DDBJ databases">
        <title>Whole-genome sequence of Luteibacter sp. EIF3.</title>
        <authorList>
            <person name="Friedrich I."/>
            <person name="Hertel R."/>
            <person name="Daniel R."/>
        </authorList>
    </citation>
    <scope>NUCLEOTIDE SEQUENCE</scope>
    <source>
        <strain evidence="1">EIF3</strain>
    </source>
</reference>